<gene>
    <name evidence="1" type="ORF">C8J28_12427</name>
</gene>
<name>A0A2T5JT20_9RHOB</name>
<evidence type="ECO:0000313" key="2">
    <source>
        <dbReference type="Proteomes" id="UP000244060"/>
    </source>
</evidence>
<protein>
    <submittedName>
        <fullName evidence="1">Uncharacterized protein</fullName>
    </submittedName>
</protein>
<dbReference type="AlphaFoldDB" id="A0A2T5JT20"/>
<dbReference type="EMBL" id="QAOT01000024">
    <property type="protein sequence ID" value="PTR12527.1"/>
    <property type="molecule type" value="Genomic_DNA"/>
</dbReference>
<proteinExistence type="predicted"/>
<keyword evidence="2" id="KW-1185">Reference proteome</keyword>
<sequence length="34" mass="3674">MPEGCFERIEAVIGEDHGMSHGPTQGLLFLCGEL</sequence>
<reference evidence="1 2" key="1">
    <citation type="submission" date="2018-04" db="EMBL/GenBank/DDBJ databases">
        <title>Genomic Encyclopedia of Type Strains, Phase III (KMG-III): the genomes of soil and plant-associated and newly described type strains.</title>
        <authorList>
            <person name="Whitman W."/>
        </authorList>
    </citation>
    <scope>NUCLEOTIDE SEQUENCE [LARGE SCALE GENOMIC DNA]</scope>
    <source>
        <strain evidence="1 2">KA25</strain>
    </source>
</reference>
<dbReference type="Proteomes" id="UP000244060">
    <property type="component" value="Unassembled WGS sequence"/>
</dbReference>
<organism evidence="1 2">
    <name type="scientific">Cereibacter azotoformans</name>
    <dbReference type="NCBI Taxonomy" id="43057"/>
    <lineage>
        <taxon>Bacteria</taxon>
        <taxon>Pseudomonadati</taxon>
        <taxon>Pseudomonadota</taxon>
        <taxon>Alphaproteobacteria</taxon>
        <taxon>Rhodobacterales</taxon>
        <taxon>Paracoccaceae</taxon>
        <taxon>Cereibacter</taxon>
    </lineage>
</organism>
<comment type="caution">
    <text evidence="1">The sequence shown here is derived from an EMBL/GenBank/DDBJ whole genome shotgun (WGS) entry which is preliminary data.</text>
</comment>
<evidence type="ECO:0000313" key="1">
    <source>
        <dbReference type="EMBL" id="PTR12527.1"/>
    </source>
</evidence>
<accession>A0A2T5JT20</accession>